<dbReference type="GO" id="GO:0006952">
    <property type="term" value="P:defense response"/>
    <property type="evidence" value="ECO:0007669"/>
    <property type="project" value="UniProtKB-KW"/>
</dbReference>
<feature type="transmembrane region" description="Helical" evidence="8">
    <location>
        <begin position="161"/>
        <end position="183"/>
    </location>
</feature>
<dbReference type="AlphaFoldDB" id="A0AAN9MIV6"/>
<evidence type="ECO:0000256" key="4">
    <source>
        <dbReference type="ARBA" id="ARBA00022821"/>
    </source>
</evidence>
<evidence type="ECO:0000256" key="2">
    <source>
        <dbReference type="ARBA" id="ARBA00006574"/>
    </source>
</evidence>
<reference evidence="9 10" key="1">
    <citation type="submission" date="2024-01" db="EMBL/GenBank/DDBJ databases">
        <title>The genomes of 5 underutilized Papilionoideae crops provide insights into root nodulation and disease resistanc.</title>
        <authorList>
            <person name="Jiang F."/>
        </authorList>
    </citation>
    <scope>NUCLEOTIDE SEQUENCE [LARGE SCALE GENOMIC DNA]</scope>
    <source>
        <strain evidence="9">JINMINGXINNONG_FW02</strain>
        <tissue evidence="9">Leaves</tissue>
    </source>
</reference>
<dbReference type="GO" id="GO:0016020">
    <property type="term" value="C:membrane"/>
    <property type="evidence" value="ECO:0007669"/>
    <property type="project" value="UniProtKB-SubCell"/>
</dbReference>
<evidence type="ECO:0000256" key="1">
    <source>
        <dbReference type="ARBA" id="ARBA00004141"/>
    </source>
</evidence>
<sequence>MVLCILNLEQETGDFRLTTQQYQALPEILKQSTNGTVASQAQVNHVGTLTMEPSHKAAAQSPTALTVWLGVETGAAALPRLDEGVSSFHAALTVLLGVETGDVALPRLVFCSIFHAALTVLLGVETGDVSLLRLGEGVVHLAPGSKFNFQKYIKRSLEDDFKVVVGLSPVLWASFVVFLLLNVNGLHAMFWASLIPVVIILAVGTKLQLALAKMAIEITERHAVVQGIALVQGSDRYFWFGRPQLVILSILLCFSESSIRLWQGWSGKHLHKAMYVTDVRCLETLFSIALLMVTQTMT</sequence>
<dbReference type="PANTHER" id="PTHR31942:SF118">
    <property type="entry name" value="MLO-LIKE PROTEIN"/>
    <property type="match status" value="1"/>
</dbReference>
<keyword evidence="4" id="KW-0611">Plant defense</keyword>
<keyword evidence="3 8" id="KW-0812">Transmembrane</keyword>
<accession>A0AAN9MIV6</accession>
<evidence type="ECO:0000313" key="10">
    <source>
        <dbReference type="Proteomes" id="UP001374584"/>
    </source>
</evidence>
<evidence type="ECO:0000256" key="6">
    <source>
        <dbReference type="ARBA" id="ARBA00023136"/>
    </source>
</evidence>
<dbReference type="Pfam" id="PF03094">
    <property type="entry name" value="Mlo"/>
    <property type="match status" value="1"/>
</dbReference>
<evidence type="ECO:0000313" key="9">
    <source>
        <dbReference type="EMBL" id="KAK7352747.1"/>
    </source>
</evidence>
<dbReference type="Proteomes" id="UP001374584">
    <property type="component" value="Unassembled WGS sequence"/>
</dbReference>
<evidence type="ECO:0000256" key="5">
    <source>
        <dbReference type="ARBA" id="ARBA00022989"/>
    </source>
</evidence>
<protein>
    <submittedName>
        <fullName evidence="9">Uncharacterized protein</fullName>
    </submittedName>
</protein>
<keyword evidence="10" id="KW-1185">Reference proteome</keyword>
<feature type="transmembrane region" description="Helical" evidence="8">
    <location>
        <begin position="189"/>
        <end position="211"/>
    </location>
</feature>
<comment type="subcellular location">
    <subcellularLocation>
        <location evidence="1">Membrane</location>
        <topology evidence="1">Multi-pass membrane protein</topology>
    </subcellularLocation>
</comment>
<keyword evidence="6 8" id="KW-0472">Membrane</keyword>
<dbReference type="EMBL" id="JAYMYR010000007">
    <property type="protein sequence ID" value="KAK7352747.1"/>
    <property type="molecule type" value="Genomic_DNA"/>
</dbReference>
<comment type="similarity">
    <text evidence="2">Belongs to the MLO family.</text>
</comment>
<organism evidence="9 10">
    <name type="scientific">Phaseolus coccineus</name>
    <name type="common">Scarlet runner bean</name>
    <name type="synonym">Phaseolus multiflorus</name>
    <dbReference type="NCBI Taxonomy" id="3886"/>
    <lineage>
        <taxon>Eukaryota</taxon>
        <taxon>Viridiplantae</taxon>
        <taxon>Streptophyta</taxon>
        <taxon>Embryophyta</taxon>
        <taxon>Tracheophyta</taxon>
        <taxon>Spermatophyta</taxon>
        <taxon>Magnoliopsida</taxon>
        <taxon>eudicotyledons</taxon>
        <taxon>Gunneridae</taxon>
        <taxon>Pentapetalae</taxon>
        <taxon>rosids</taxon>
        <taxon>fabids</taxon>
        <taxon>Fabales</taxon>
        <taxon>Fabaceae</taxon>
        <taxon>Papilionoideae</taxon>
        <taxon>50 kb inversion clade</taxon>
        <taxon>NPAAA clade</taxon>
        <taxon>indigoferoid/millettioid clade</taxon>
        <taxon>Phaseoleae</taxon>
        <taxon>Phaseolus</taxon>
    </lineage>
</organism>
<keyword evidence="7" id="KW-0568">Pathogenesis-related protein</keyword>
<evidence type="ECO:0000256" key="8">
    <source>
        <dbReference type="SAM" id="Phobius"/>
    </source>
</evidence>
<dbReference type="PANTHER" id="PTHR31942">
    <property type="entry name" value="MLO-LIKE PROTEIN 1"/>
    <property type="match status" value="1"/>
</dbReference>
<dbReference type="InterPro" id="IPR004326">
    <property type="entry name" value="Mlo"/>
</dbReference>
<evidence type="ECO:0000256" key="3">
    <source>
        <dbReference type="ARBA" id="ARBA00022692"/>
    </source>
</evidence>
<name>A0AAN9MIV6_PHACN</name>
<comment type="caution">
    <text evidence="9">The sequence shown here is derived from an EMBL/GenBank/DDBJ whole genome shotgun (WGS) entry which is preliminary data.</text>
</comment>
<gene>
    <name evidence="9" type="ORF">VNO80_18175</name>
</gene>
<keyword evidence="5 8" id="KW-1133">Transmembrane helix</keyword>
<proteinExistence type="inferred from homology"/>
<evidence type="ECO:0000256" key="7">
    <source>
        <dbReference type="ARBA" id="ARBA00023265"/>
    </source>
</evidence>